<comment type="caution">
    <text evidence="10">The sequence shown here is derived from an EMBL/GenBank/DDBJ whole genome shotgun (WGS) entry which is preliminary data.</text>
</comment>
<dbReference type="PANTHER" id="PTHR14513">
    <property type="entry name" value="PROTECTION OF TELOMERES 1"/>
    <property type="match status" value="1"/>
</dbReference>
<dbReference type="GO" id="GO:0000781">
    <property type="term" value="C:chromosome, telomeric region"/>
    <property type="evidence" value="ECO:0007669"/>
    <property type="project" value="UniProtKB-SubCell"/>
</dbReference>
<evidence type="ECO:0000259" key="9">
    <source>
        <dbReference type="Pfam" id="PF16686"/>
    </source>
</evidence>
<dbReference type="Proteomes" id="UP001608902">
    <property type="component" value="Unassembled WGS sequence"/>
</dbReference>
<comment type="similarity">
    <text evidence="3">Belongs to the telombin family.</text>
</comment>
<protein>
    <recommendedName>
        <fullName evidence="9">Protection of telomeres protein 1 ssDNA-binding domain-containing protein</fullName>
    </recommendedName>
</protein>
<dbReference type="EMBL" id="JBGFUD010012547">
    <property type="protein sequence ID" value="MFH4983498.1"/>
    <property type="molecule type" value="Genomic_DNA"/>
</dbReference>
<feature type="region of interest" description="Disordered" evidence="8">
    <location>
        <begin position="186"/>
        <end position="212"/>
    </location>
</feature>
<proteinExistence type="inferred from homology"/>
<evidence type="ECO:0000256" key="6">
    <source>
        <dbReference type="ARBA" id="ARBA00023125"/>
    </source>
</evidence>
<keyword evidence="6" id="KW-0238">DNA-binding</keyword>
<evidence type="ECO:0000313" key="10">
    <source>
        <dbReference type="EMBL" id="MFH4983498.1"/>
    </source>
</evidence>
<dbReference type="PANTHER" id="PTHR14513:SF0">
    <property type="entry name" value="PROTECTION OF TELOMERES PROTEIN 1"/>
    <property type="match status" value="1"/>
</dbReference>
<dbReference type="GO" id="GO:0003677">
    <property type="term" value="F:DNA binding"/>
    <property type="evidence" value="ECO:0007669"/>
    <property type="project" value="UniProtKB-KW"/>
</dbReference>
<dbReference type="GO" id="GO:0005634">
    <property type="term" value="C:nucleus"/>
    <property type="evidence" value="ECO:0007669"/>
    <property type="project" value="UniProtKB-SubCell"/>
</dbReference>
<evidence type="ECO:0000256" key="1">
    <source>
        <dbReference type="ARBA" id="ARBA00004123"/>
    </source>
</evidence>
<dbReference type="AlphaFoldDB" id="A0ABD6EU66"/>
<feature type="domain" description="Protection of telomeres protein 1 ssDNA-binding" evidence="9">
    <location>
        <begin position="227"/>
        <end position="353"/>
    </location>
</feature>
<evidence type="ECO:0000256" key="4">
    <source>
        <dbReference type="ARBA" id="ARBA00022454"/>
    </source>
</evidence>
<dbReference type="InterPro" id="IPR028389">
    <property type="entry name" value="POT1"/>
</dbReference>
<evidence type="ECO:0000256" key="3">
    <source>
        <dbReference type="ARBA" id="ARBA00008442"/>
    </source>
</evidence>
<evidence type="ECO:0000256" key="7">
    <source>
        <dbReference type="ARBA" id="ARBA00023242"/>
    </source>
</evidence>
<gene>
    <name evidence="10" type="ORF">AB6A40_010207</name>
</gene>
<comment type="subcellular location">
    <subcellularLocation>
        <location evidence="2">Chromosome</location>
        <location evidence="2">Telomere</location>
    </subcellularLocation>
    <subcellularLocation>
        <location evidence="1">Nucleus</location>
    </subcellularLocation>
</comment>
<evidence type="ECO:0000256" key="2">
    <source>
        <dbReference type="ARBA" id="ARBA00004574"/>
    </source>
</evidence>
<sequence>MLASHKRKAEVPYIYTSLECLSRASPSRPQRVNVFGIAQNVSVKEENDQILVQFTLLDEKSKIHCRIFTETDDSLHLKASDGCIVRLHRVQAKCVQSSEDSKIILGGRLRTFGLAVVVFRYGPQESPDVVYSSSKNYSIDEEDFKRVADLANFYRNRNPTAKDSHVEGSLLAVDSGAYSSTTSVMEVDDPVDGETGKESGRSCDVGEGDSSSAADSVCAVLTNKRKLQDVVLRQYFDLVAQVIAVFTSDLGNVVVRCWDTTKIKVPPFSFSEDIISSYLSRDQHLSELAAGFSVDVVLYGEHGDKARGKIKAGDIVVMRNLHFYLKSGDRLIVMHDGATGKRFSRGIDVLPSCDMKTMLLHEIEKHEQRPTTGISDLAHPPVVTMQYAPHESRSRMFTAMMITSELKNIVMNKENTFISKNNDAAGCLVKETLEVLLIRLCLFQILESDKNNILPLIAEKCKEDPNANHAQVVKAVLSDSVLKLVGVMHSPLPDCGRKIRQKISRQGNILPEPAFPSSVVFDRLWYTHFSHCLLGYEFRLSR</sequence>
<dbReference type="SUPFAM" id="SSF50249">
    <property type="entry name" value="Nucleic acid-binding proteins"/>
    <property type="match status" value="2"/>
</dbReference>
<keyword evidence="5" id="KW-0779">Telomere</keyword>
<dbReference type="InterPro" id="IPR032042">
    <property type="entry name" value="POT1PC"/>
</dbReference>
<keyword evidence="11" id="KW-1185">Reference proteome</keyword>
<keyword evidence="7" id="KW-0539">Nucleus</keyword>
<accession>A0ABD6EU66</accession>
<organism evidence="10 11">
    <name type="scientific">Gnathostoma spinigerum</name>
    <dbReference type="NCBI Taxonomy" id="75299"/>
    <lineage>
        <taxon>Eukaryota</taxon>
        <taxon>Metazoa</taxon>
        <taxon>Ecdysozoa</taxon>
        <taxon>Nematoda</taxon>
        <taxon>Chromadorea</taxon>
        <taxon>Rhabditida</taxon>
        <taxon>Spirurina</taxon>
        <taxon>Gnathostomatomorpha</taxon>
        <taxon>Gnathostomatoidea</taxon>
        <taxon>Gnathostomatidae</taxon>
        <taxon>Gnathostoma</taxon>
    </lineage>
</organism>
<keyword evidence="4" id="KW-0158">Chromosome</keyword>
<reference evidence="10 11" key="1">
    <citation type="submission" date="2024-08" db="EMBL/GenBank/DDBJ databases">
        <title>Gnathostoma spinigerum genome.</title>
        <authorList>
            <person name="Gonzalez-Bertolin B."/>
            <person name="Monzon S."/>
            <person name="Zaballos A."/>
            <person name="Jimenez P."/>
            <person name="Dekumyoy P."/>
            <person name="Varona S."/>
            <person name="Cuesta I."/>
            <person name="Sumanam S."/>
            <person name="Adisakwattana P."/>
            <person name="Gasser R.B."/>
            <person name="Hernandez-Gonzalez A."/>
            <person name="Young N.D."/>
            <person name="Perteguer M.J."/>
        </authorList>
    </citation>
    <scope>NUCLEOTIDE SEQUENCE [LARGE SCALE GENOMIC DNA]</scope>
    <source>
        <strain evidence="10">AL3</strain>
        <tissue evidence="10">Liver</tissue>
    </source>
</reference>
<dbReference type="Pfam" id="PF16686">
    <property type="entry name" value="POT1PC"/>
    <property type="match status" value="1"/>
</dbReference>
<evidence type="ECO:0000256" key="5">
    <source>
        <dbReference type="ARBA" id="ARBA00022895"/>
    </source>
</evidence>
<evidence type="ECO:0000256" key="8">
    <source>
        <dbReference type="SAM" id="MobiDB-lite"/>
    </source>
</evidence>
<name>A0ABD6EU66_9BILA</name>
<dbReference type="Gene3D" id="2.40.50.140">
    <property type="entry name" value="Nucleic acid-binding proteins"/>
    <property type="match status" value="2"/>
</dbReference>
<dbReference type="InterPro" id="IPR012340">
    <property type="entry name" value="NA-bd_OB-fold"/>
</dbReference>
<evidence type="ECO:0000313" key="11">
    <source>
        <dbReference type="Proteomes" id="UP001608902"/>
    </source>
</evidence>